<feature type="transmembrane region" description="Helical" evidence="1">
    <location>
        <begin position="125"/>
        <end position="146"/>
    </location>
</feature>
<dbReference type="AlphaFoldDB" id="A0A2A2H6G5"/>
<protein>
    <recommendedName>
        <fullName evidence="4">GAP family protein</fullName>
    </recommendedName>
</protein>
<organism evidence="2 3">
    <name type="scientific">Methanobacterium bryantii</name>
    <dbReference type="NCBI Taxonomy" id="2161"/>
    <lineage>
        <taxon>Archaea</taxon>
        <taxon>Methanobacteriati</taxon>
        <taxon>Methanobacteriota</taxon>
        <taxon>Methanomada group</taxon>
        <taxon>Methanobacteria</taxon>
        <taxon>Methanobacteriales</taxon>
        <taxon>Methanobacteriaceae</taxon>
        <taxon>Methanobacterium</taxon>
    </lineage>
</organism>
<feature type="transmembrane region" description="Helical" evidence="1">
    <location>
        <begin position="204"/>
        <end position="221"/>
    </location>
</feature>
<keyword evidence="1" id="KW-1133">Transmembrane helix</keyword>
<evidence type="ECO:0008006" key="4">
    <source>
        <dbReference type="Google" id="ProtNLM"/>
    </source>
</evidence>
<evidence type="ECO:0000313" key="2">
    <source>
        <dbReference type="EMBL" id="PAV04958.1"/>
    </source>
</evidence>
<feature type="transmembrane region" description="Helical" evidence="1">
    <location>
        <begin position="76"/>
        <end position="96"/>
    </location>
</feature>
<gene>
    <name evidence="2" type="ORF">ASJ80_11685</name>
</gene>
<reference evidence="2 3" key="1">
    <citation type="journal article" date="2017" name="BMC Genomics">
        <title>Genomic analysis of methanogenic archaea reveals a shift towards energy conservation.</title>
        <authorList>
            <person name="Gilmore S.P."/>
            <person name="Henske J.K."/>
            <person name="Sexton J.A."/>
            <person name="Solomon K.V."/>
            <person name="Seppala S."/>
            <person name="Yoo J.I."/>
            <person name="Huyett L.M."/>
            <person name="Pressman A."/>
            <person name="Cogan J.Z."/>
            <person name="Kivenson V."/>
            <person name="Peng X."/>
            <person name="Tan Y."/>
            <person name="Valentine D.L."/>
            <person name="O'Malley M.A."/>
        </authorList>
    </citation>
    <scope>NUCLEOTIDE SEQUENCE [LARGE SCALE GENOMIC DNA]</scope>
    <source>
        <strain evidence="2 3">M.o.H.</strain>
    </source>
</reference>
<name>A0A2A2H6G5_METBR</name>
<dbReference type="Proteomes" id="UP000217784">
    <property type="component" value="Unassembled WGS sequence"/>
</dbReference>
<feature type="transmembrane region" description="Helical" evidence="1">
    <location>
        <begin position="12"/>
        <end position="32"/>
    </location>
</feature>
<keyword evidence="1" id="KW-0812">Transmembrane</keyword>
<dbReference type="Pfam" id="PF11139">
    <property type="entry name" value="SfLAP"/>
    <property type="match status" value="1"/>
</dbReference>
<dbReference type="OrthoDB" id="71514at2157"/>
<evidence type="ECO:0000256" key="1">
    <source>
        <dbReference type="SAM" id="Phobius"/>
    </source>
</evidence>
<feature type="transmembrane region" description="Helical" evidence="1">
    <location>
        <begin position="161"/>
        <end position="183"/>
    </location>
</feature>
<dbReference type="EMBL" id="LMVM01000012">
    <property type="protein sequence ID" value="PAV04958.1"/>
    <property type="molecule type" value="Genomic_DNA"/>
</dbReference>
<dbReference type="RefSeq" id="WP_069584306.1">
    <property type="nucleotide sequence ID" value="NZ_LMVM01000012.1"/>
</dbReference>
<comment type="caution">
    <text evidence="2">The sequence shown here is derived from an EMBL/GenBank/DDBJ whole genome shotgun (WGS) entry which is preliminary data.</text>
</comment>
<keyword evidence="3" id="KW-1185">Reference proteome</keyword>
<dbReference type="InterPro" id="IPR021315">
    <property type="entry name" value="Gap/Sap"/>
</dbReference>
<evidence type="ECO:0000313" key="3">
    <source>
        <dbReference type="Proteomes" id="UP000217784"/>
    </source>
</evidence>
<sequence length="228" mass="24483">MSELSTLLFDILPLALGAAVSPTVLIGIILILSISNRPKLSGIAFYFGSMIILLIVAAAGILLGKGVAVASSKPPSVASAYLDLAIGIFLILLGIWRINKKGSDAPDKGRFGGKSKSSISDFIKYMILGLGMFAVNFTTTVLVFAAGKDIGISSAGFTDKVTVVIILTLITLLVVEIPLLVYFTMPERSEKLLNVLNIWMQKNSRYLMAAVMFVFGIYLMVKGVRVLF</sequence>
<keyword evidence="1" id="KW-0472">Membrane</keyword>
<proteinExistence type="predicted"/>
<accession>A0A2A2H6G5</accession>
<feature type="transmembrane region" description="Helical" evidence="1">
    <location>
        <begin position="44"/>
        <end position="64"/>
    </location>
</feature>